<dbReference type="GO" id="GO:0004364">
    <property type="term" value="F:glutathione transferase activity"/>
    <property type="evidence" value="ECO:0007669"/>
    <property type="project" value="UniProtKB-EC"/>
</dbReference>
<comment type="catalytic activity">
    <reaction evidence="4">
        <text>RX + glutathione = an S-substituted glutathione + a halide anion + H(+)</text>
        <dbReference type="Rhea" id="RHEA:16437"/>
        <dbReference type="ChEBI" id="CHEBI:15378"/>
        <dbReference type="ChEBI" id="CHEBI:16042"/>
        <dbReference type="ChEBI" id="CHEBI:17792"/>
        <dbReference type="ChEBI" id="CHEBI:57925"/>
        <dbReference type="ChEBI" id="CHEBI:90779"/>
        <dbReference type="EC" id="2.5.1.18"/>
    </reaction>
</comment>
<keyword evidence="2" id="KW-0808">Transferase</keyword>
<keyword evidence="5" id="KW-0732">Signal</keyword>
<dbReference type="InterPro" id="IPR050213">
    <property type="entry name" value="GST_superfamily"/>
</dbReference>
<dbReference type="SUPFAM" id="SSF52833">
    <property type="entry name" value="Thioredoxin-like"/>
    <property type="match status" value="1"/>
</dbReference>
<evidence type="ECO:0000256" key="4">
    <source>
        <dbReference type="ARBA" id="ARBA00047960"/>
    </source>
</evidence>
<keyword evidence="7" id="KW-1185">Reference proteome</keyword>
<evidence type="ECO:0000313" key="7">
    <source>
        <dbReference type="Proteomes" id="UP000887574"/>
    </source>
</evidence>
<feature type="signal peptide" evidence="5">
    <location>
        <begin position="1"/>
        <end position="23"/>
    </location>
</feature>
<evidence type="ECO:0000256" key="1">
    <source>
        <dbReference type="ARBA" id="ARBA00012452"/>
    </source>
</evidence>
<comment type="similarity">
    <text evidence="3">Belongs to the GST superfamily. Sigma family.</text>
</comment>
<evidence type="ECO:0000313" key="8">
    <source>
        <dbReference type="WBParaSite" id="jg15607"/>
    </source>
</evidence>
<dbReference type="PROSITE" id="PS50404">
    <property type="entry name" value="GST_NTER"/>
    <property type="match status" value="1"/>
</dbReference>
<evidence type="ECO:0000256" key="3">
    <source>
        <dbReference type="ARBA" id="ARBA00038317"/>
    </source>
</evidence>
<dbReference type="Pfam" id="PF02798">
    <property type="entry name" value="GST_N"/>
    <property type="match status" value="1"/>
</dbReference>
<dbReference type="InterPro" id="IPR004045">
    <property type="entry name" value="Glutathione_S-Trfase_N"/>
</dbReference>
<dbReference type="PANTHER" id="PTHR11571:SF224">
    <property type="entry name" value="HEMATOPOIETIC PROSTAGLANDIN D SYNTHASE"/>
    <property type="match status" value="1"/>
</dbReference>
<dbReference type="WBParaSite" id="jg15607">
    <property type="protein sequence ID" value="jg15607"/>
    <property type="gene ID" value="jg15607"/>
</dbReference>
<feature type="domain" description="GST N-terminal" evidence="6">
    <location>
        <begin position="63"/>
        <end position="138"/>
    </location>
</feature>
<dbReference type="CDD" id="cd03039">
    <property type="entry name" value="GST_N_Sigma_like"/>
    <property type="match status" value="1"/>
</dbReference>
<dbReference type="InterPro" id="IPR036249">
    <property type="entry name" value="Thioredoxin-like_sf"/>
</dbReference>
<dbReference type="AlphaFoldDB" id="A0A915D5H7"/>
<dbReference type="EC" id="2.5.1.18" evidence="1"/>
<organism evidence="7 8">
    <name type="scientific">Ditylenchus dipsaci</name>
    <dbReference type="NCBI Taxonomy" id="166011"/>
    <lineage>
        <taxon>Eukaryota</taxon>
        <taxon>Metazoa</taxon>
        <taxon>Ecdysozoa</taxon>
        <taxon>Nematoda</taxon>
        <taxon>Chromadorea</taxon>
        <taxon>Rhabditida</taxon>
        <taxon>Tylenchina</taxon>
        <taxon>Tylenchomorpha</taxon>
        <taxon>Sphaerularioidea</taxon>
        <taxon>Anguinidae</taxon>
        <taxon>Anguininae</taxon>
        <taxon>Ditylenchus</taxon>
    </lineage>
</organism>
<feature type="chain" id="PRO_5037150721" description="glutathione transferase" evidence="5">
    <location>
        <begin position="24"/>
        <end position="138"/>
    </location>
</feature>
<dbReference type="Proteomes" id="UP000887574">
    <property type="component" value="Unplaced"/>
</dbReference>
<evidence type="ECO:0000256" key="5">
    <source>
        <dbReference type="SAM" id="SignalP"/>
    </source>
</evidence>
<sequence>MMNYVFTAAYTIFLLYLITAVISEEEASEETENSEANQVSSETKSTTLESVTSSTYLPSSAGALYKLYYFDFRGRGEPIRLLLNYAAEPFQDFRIDRSEWLTKYKNNTLYGHVPVLEIKSDGRVMAESYAISRFLAKN</sequence>
<name>A0A915D5H7_9BILA</name>
<evidence type="ECO:0000256" key="2">
    <source>
        <dbReference type="ARBA" id="ARBA00022679"/>
    </source>
</evidence>
<protein>
    <recommendedName>
        <fullName evidence="1">glutathione transferase</fullName>
        <ecNumber evidence="1">2.5.1.18</ecNumber>
    </recommendedName>
</protein>
<evidence type="ECO:0000259" key="6">
    <source>
        <dbReference type="PROSITE" id="PS50404"/>
    </source>
</evidence>
<reference evidence="8" key="1">
    <citation type="submission" date="2022-11" db="UniProtKB">
        <authorList>
            <consortium name="WormBaseParasite"/>
        </authorList>
    </citation>
    <scope>IDENTIFICATION</scope>
</reference>
<accession>A0A915D5H7</accession>
<dbReference type="Gene3D" id="1.20.1050.130">
    <property type="match status" value="1"/>
</dbReference>
<dbReference type="PANTHER" id="PTHR11571">
    <property type="entry name" value="GLUTATHIONE S-TRANSFERASE"/>
    <property type="match status" value="1"/>
</dbReference>
<dbReference type="GO" id="GO:0006749">
    <property type="term" value="P:glutathione metabolic process"/>
    <property type="evidence" value="ECO:0007669"/>
    <property type="project" value="TreeGrafter"/>
</dbReference>
<proteinExistence type="inferred from homology"/>